<organism evidence="1 2">
    <name type="scientific">Cupriavidus pauculus</name>
    <dbReference type="NCBI Taxonomy" id="82633"/>
    <lineage>
        <taxon>Bacteria</taxon>
        <taxon>Pseudomonadati</taxon>
        <taxon>Pseudomonadota</taxon>
        <taxon>Betaproteobacteria</taxon>
        <taxon>Burkholderiales</taxon>
        <taxon>Burkholderiaceae</taxon>
        <taxon>Cupriavidus</taxon>
    </lineage>
</organism>
<dbReference type="KEGG" id="cpau:EHF44_26520"/>
<dbReference type="Pfam" id="PF02585">
    <property type="entry name" value="PIG-L"/>
    <property type="match status" value="1"/>
</dbReference>
<dbReference type="AlphaFoldDB" id="A0A3G8H9E2"/>
<dbReference type="SUPFAM" id="SSF102588">
    <property type="entry name" value="LmbE-like"/>
    <property type="match status" value="1"/>
</dbReference>
<accession>A0A3G8H9E2</accession>
<dbReference type="InterPro" id="IPR024078">
    <property type="entry name" value="LmbE-like_dom_sf"/>
</dbReference>
<sequence length="261" mass="28525">MPGYTAGLPFLTGRSCNRMEIPHPLTIISPHLEDAVFSCGSLLAASRRAMVITVFAGLPDRHQPARARDSAAGFTSARQAMEARRQEDARALATLGAQPVWLDFLSQDEGPRYDPVTIAVRLGRLLALQPGSTILAPMGLRHADHMLVNAACMLVREAAYVDVPETVPSTHPTVASSFRWIFYEEAIHRRVPGALQSRMAGWWQEGLLASPVHMPVGVFTAQKARAVQAYESQLGLFSPAQLADVCAPERYWSLDAADLVR</sequence>
<dbReference type="OrthoDB" id="116799at2"/>
<gene>
    <name evidence="1" type="ORF">EHF44_26520</name>
</gene>
<proteinExistence type="predicted"/>
<dbReference type="Proteomes" id="UP000270411">
    <property type="component" value="Chromosome 2"/>
</dbReference>
<dbReference type="EMBL" id="CP033970">
    <property type="protein sequence ID" value="AZG16909.1"/>
    <property type="molecule type" value="Genomic_DNA"/>
</dbReference>
<evidence type="ECO:0000313" key="1">
    <source>
        <dbReference type="EMBL" id="AZG16909.1"/>
    </source>
</evidence>
<evidence type="ECO:0000313" key="2">
    <source>
        <dbReference type="Proteomes" id="UP000270411"/>
    </source>
</evidence>
<dbReference type="InterPro" id="IPR003737">
    <property type="entry name" value="GlcNAc_PI_deacetylase-related"/>
</dbReference>
<reference evidence="2" key="1">
    <citation type="submission" date="2018-11" db="EMBL/GenBank/DDBJ databases">
        <title>FDA dAtabase for Regulatory Grade micrObial Sequences (FDA-ARGOS): Supporting development and validation of Infectious Disease Dx tests.</title>
        <authorList>
            <person name="Goldberg B."/>
            <person name="Campos J."/>
            <person name="Tallon L."/>
            <person name="Sadzewicz L."/>
            <person name="Zhao X."/>
            <person name="Vavikolanu K."/>
            <person name="Mehta A."/>
            <person name="Aluvathingal J."/>
            <person name="Nadendla S."/>
            <person name="Geyer C."/>
            <person name="Nandy P."/>
            <person name="Yan Y."/>
            <person name="Sichtig H."/>
        </authorList>
    </citation>
    <scope>NUCLEOTIDE SEQUENCE [LARGE SCALE GENOMIC DNA]</scope>
    <source>
        <strain evidence="2">FDAARGOS_614</strain>
    </source>
</reference>
<protein>
    <submittedName>
        <fullName evidence="1">PIG-L family deacetylase</fullName>
    </submittedName>
</protein>
<name>A0A3G8H9E2_9BURK</name>
<dbReference type="Gene3D" id="3.40.50.10320">
    <property type="entry name" value="LmbE-like"/>
    <property type="match status" value="1"/>
</dbReference>